<evidence type="ECO:0000259" key="8">
    <source>
        <dbReference type="Pfam" id="PF14533"/>
    </source>
</evidence>
<comment type="catalytic activity">
    <reaction evidence="1">
        <text>Thiol-dependent hydrolysis of ester, thioester, amide, peptide and isopeptide bonds formed by the C-terminal Gly of ubiquitin (a 76-residue protein attached to proteins as an intracellular targeting signal).</text>
        <dbReference type="EC" id="3.4.19.12"/>
    </reaction>
</comment>
<keyword evidence="6" id="KW-0378">Hydrolase</keyword>
<keyword evidence="4" id="KW-0645">Protease</keyword>
<sequence>MLVHYNQTSDILYYGVLDIPLSELQGLKNLKVAFHHASKDEVVIHHIRLPKQSTVGDVMNELKTKVDLSHPDAELRLLEVFYHKIYRIFPSGEKIEYINDQYWTLRAEEIPEEEKDLGPSDHFIFVTTS</sequence>
<evidence type="ECO:0000256" key="3">
    <source>
        <dbReference type="ARBA" id="ARBA00012759"/>
    </source>
</evidence>
<feature type="domain" description="Ubiquitin carboxyl-terminal hydrolase C-terminal" evidence="8">
    <location>
        <begin position="12"/>
        <end position="126"/>
    </location>
</feature>
<dbReference type="GO" id="GO:0006508">
    <property type="term" value="P:proteolysis"/>
    <property type="evidence" value="ECO:0007669"/>
    <property type="project" value="UniProtKB-KW"/>
</dbReference>
<dbReference type="EMBL" id="MU090468">
    <property type="protein sequence ID" value="KAF7847832.1"/>
    <property type="molecule type" value="Genomic_DNA"/>
</dbReference>
<evidence type="ECO:0000256" key="6">
    <source>
        <dbReference type="ARBA" id="ARBA00022801"/>
    </source>
</evidence>
<evidence type="ECO:0000256" key="5">
    <source>
        <dbReference type="ARBA" id="ARBA00022786"/>
    </source>
</evidence>
<protein>
    <recommendedName>
        <fullName evidence="3">ubiquitinyl hydrolase 1</fullName>
        <ecNumber evidence="3">3.4.19.12</ecNumber>
    </recommendedName>
</protein>
<evidence type="ECO:0000313" key="10">
    <source>
        <dbReference type="Proteomes" id="UP000806378"/>
    </source>
</evidence>
<name>A0A8T0CM14_CORYI</name>
<dbReference type="EC" id="3.4.19.12" evidence="3"/>
<keyword evidence="7" id="KW-0788">Thiol protease</keyword>
<evidence type="ECO:0000313" key="9">
    <source>
        <dbReference type="EMBL" id="KAF7847832.1"/>
    </source>
</evidence>
<evidence type="ECO:0000256" key="4">
    <source>
        <dbReference type="ARBA" id="ARBA00022670"/>
    </source>
</evidence>
<dbReference type="InterPro" id="IPR029346">
    <property type="entry name" value="USP_C"/>
</dbReference>
<dbReference type="Gramene" id="rna-gnl|WGS:JABURB|Cocit.L2533.1">
    <property type="protein sequence ID" value="cds-KAF7847832.1"/>
    <property type="gene ID" value="gene-BT93_L2533"/>
</dbReference>
<evidence type="ECO:0000256" key="1">
    <source>
        <dbReference type="ARBA" id="ARBA00000707"/>
    </source>
</evidence>
<dbReference type="AlphaFoldDB" id="A0A8T0CM14"/>
<reference evidence="9" key="1">
    <citation type="submission" date="2020-05" db="EMBL/GenBank/DDBJ databases">
        <title>WGS assembly of Corymbia citriodora subspecies variegata.</title>
        <authorList>
            <person name="Barry K."/>
            <person name="Hundley H."/>
            <person name="Shu S."/>
            <person name="Jenkins J."/>
            <person name="Grimwood J."/>
            <person name="Baten A."/>
        </authorList>
    </citation>
    <scope>NUCLEOTIDE SEQUENCE</scope>
    <source>
        <strain evidence="9">CV2-018</strain>
    </source>
</reference>
<keyword evidence="5" id="KW-0833">Ubl conjugation pathway</keyword>
<dbReference type="OrthoDB" id="289038at2759"/>
<comment type="caution">
    <text evidence="9">The sequence shown here is derived from an EMBL/GenBank/DDBJ whole genome shotgun (WGS) entry which is preliminary data.</text>
</comment>
<evidence type="ECO:0000256" key="7">
    <source>
        <dbReference type="ARBA" id="ARBA00022807"/>
    </source>
</evidence>
<gene>
    <name evidence="9" type="ORF">BT93_L2533</name>
</gene>
<proteinExistence type="inferred from homology"/>
<comment type="similarity">
    <text evidence="2">Belongs to the peptidase C19 family.</text>
</comment>
<dbReference type="Proteomes" id="UP000806378">
    <property type="component" value="Unassembled WGS sequence"/>
</dbReference>
<accession>A0A8T0CM14</accession>
<organism evidence="9 10">
    <name type="scientific">Corymbia citriodora subsp. variegata</name>
    <dbReference type="NCBI Taxonomy" id="360336"/>
    <lineage>
        <taxon>Eukaryota</taxon>
        <taxon>Viridiplantae</taxon>
        <taxon>Streptophyta</taxon>
        <taxon>Embryophyta</taxon>
        <taxon>Tracheophyta</taxon>
        <taxon>Spermatophyta</taxon>
        <taxon>Magnoliopsida</taxon>
        <taxon>eudicotyledons</taxon>
        <taxon>Gunneridae</taxon>
        <taxon>Pentapetalae</taxon>
        <taxon>rosids</taxon>
        <taxon>malvids</taxon>
        <taxon>Myrtales</taxon>
        <taxon>Myrtaceae</taxon>
        <taxon>Myrtoideae</taxon>
        <taxon>Eucalypteae</taxon>
        <taxon>Corymbia</taxon>
    </lineage>
</organism>
<keyword evidence="10" id="KW-1185">Reference proteome</keyword>
<evidence type="ECO:0000256" key="2">
    <source>
        <dbReference type="ARBA" id="ARBA00009085"/>
    </source>
</evidence>
<dbReference type="GO" id="GO:0004843">
    <property type="term" value="F:cysteine-type deubiquitinase activity"/>
    <property type="evidence" value="ECO:0007669"/>
    <property type="project" value="UniProtKB-EC"/>
</dbReference>
<dbReference type="Pfam" id="PF14533">
    <property type="entry name" value="USP7_C2"/>
    <property type="match status" value="1"/>
</dbReference>